<dbReference type="EMBL" id="LLXJ01000297">
    <property type="protein sequence ID" value="PKC11639.1"/>
    <property type="molecule type" value="Genomic_DNA"/>
</dbReference>
<dbReference type="VEuPathDB" id="FungiDB:RhiirFUN_006511"/>
<sequence length="123" mass="14054">MSNILYNNQHKLNQKPIYDPTAFKKMLETADENLIGFFDELYIGTRAPNESILKHIGSYLQTSGTSSSSIDTLANIGFSITRKTVNRQKALISESHQDTVNNYCLQNIENMFILNIDNYHNIH</sequence>
<protein>
    <submittedName>
        <fullName evidence="1">Uncharacterized protein</fullName>
    </submittedName>
</protein>
<accession>A0A2N0PXS6</accession>
<reference evidence="1 2" key="2">
    <citation type="submission" date="2017-09" db="EMBL/GenBank/DDBJ databases">
        <title>Extensive intraspecific genome diversity in a model arbuscular mycorrhizal fungus.</title>
        <authorList>
            <person name="Chen E.C."/>
            <person name="Morin E."/>
            <person name="Beaudet D."/>
            <person name="Noel J."/>
            <person name="Ndikumana S."/>
            <person name="Charron P."/>
            <person name="St-Onge C."/>
            <person name="Giorgi J."/>
            <person name="Grigoriev I.V."/>
            <person name="Roux C."/>
            <person name="Martin F.M."/>
            <person name="Corradi N."/>
        </authorList>
    </citation>
    <scope>NUCLEOTIDE SEQUENCE [LARGE SCALE GENOMIC DNA]</scope>
    <source>
        <strain evidence="1 2">A5</strain>
    </source>
</reference>
<reference evidence="1 2" key="1">
    <citation type="submission" date="2016-04" db="EMBL/GenBank/DDBJ databases">
        <title>Genome analyses suggest a sexual origin of heterokaryosis in a supposedly ancient asexual fungus.</title>
        <authorList>
            <person name="Ropars J."/>
            <person name="Sedzielewska K."/>
            <person name="Noel J."/>
            <person name="Charron P."/>
            <person name="Farinelli L."/>
            <person name="Marton T."/>
            <person name="Kruger M."/>
            <person name="Pelin A."/>
            <person name="Brachmann A."/>
            <person name="Corradi N."/>
        </authorList>
    </citation>
    <scope>NUCLEOTIDE SEQUENCE [LARGE SCALE GENOMIC DNA]</scope>
    <source>
        <strain evidence="1 2">A5</strain>
    </source>
</reference>
<comment type="caution">
    <text evidence="1">The sequence shown here is derived from an EMBL/GenBank/DDBJ whole genome shotgun (WGS) entry which is preliminary data.</text>
</comment>
<dbReference type="Proteomes" id="UP000232722">
    <property type="component" value="Unassembled WGS sequence"/>
</dbReference>
<evidence type="ECO:0000313" key="1">
    <source>
        <dbReference type="EMBL" id="PKC11639.1"/>
    </source>
</evidence>
<proteinExistence type="predicted"/>
<evidence type="ECO:0000313" key="2">
    <source>
        <dbReference type="Proteomes" id="UP000232722"/>
    </source>
</evidence>
<name>A0A2N0PXS6_9GLOM</name>
<organism evidence="1 2">
    <name type="scientific">Rhizophagus irregularis</name>
    <dbReference type="NCBI Taxonomy" id="588596"/>
    <lineage>
        <taxon>Eukaryota</taxon>
        <taxon>Fungi</taxon>
        <taxon>Fungi incertae sedis</taxon>
        <taxon>Mucoromycota</taxon>
        <taxon>Glomeromycotina</taxon>
        <taxon>Glomeromycetes</taxon>
        <taxon>Glomerales</taxon>
        <taxon>Glomeraceae</taxon>
        <taxon>Rhizophagus</taxon>
    </lineage>
</organism>
<dbReference type="AlphaFoldDB" id="A0A2N0PXS6"/>
<gene>
    <name evidence="1" type="ORF">RhiirA5_412864</name>
</gene>